<dbReference type="OrthoDB" id="6487978at2759"/>
<dbReference type="Pfam" id="PF00732">
    <property type="entry name" value="GMC_oxred_N"/>
    <property type="match status" value="1"/>
</dbReference>
<dbReference type="Pfam" id="PF05199">
    <property type="entry name" value="GMC_oxred_C"/>
    <property type="match status" value="1"/>
</dbReference>
<dbReference type="EMBL" id="CAJPVJ010013633">
    <property type="protein sequence ID" value="CAG2174947.1"/>
    <property type="molecule type" value="Genomic_DNA"/>
</dbReference>
<dbReference type="PANTHER" id="PTHR11552:SF147">
    <property type="entry name" value="CHOLINE DEHYDROGENASE, MITOCHONDRIAL"/>
    <property type="match status" value="1"/>
</dbReference>
<dbReference type="InterPro" id="IPR012132">
    <property type="entry name" value="GMC_OxRdtase"/>
</dbReference>
<dbReference type="SUPFAM" id="SSF54373">
    <property type="entry name" value="FAD-linked reductases, C-terminal domain"/>
    <property type="match status" value="1"/>
</dbReference>
<evidence type="ECO:0000313" key="7">
    <source>
        <dbReference type="Proteomes" id="UP000728032"/>
    </source>
</evidence>
<dbReference type="InterPro" id="IPR000172">
    <property type="entry name" value="GMC_OxRdtase_N"/>
</dbReference>
<gene>
    <name evidence="6" type="ORF">ONB1V03_LOCUS14386</name>
</gene>
<dbReference type="SUPFAM" id="SSF51905">
    <property type="entry name" value="FAD/NAD(P)-binding domain"/>
    <property type="match status" value="1"/>
</dbReference>
<dbReference type="GO" id="GO:0016614">
    <property type="term" value="F:oxidoreductase activity, acting on CH-OH group of donors"/>
    <property type="evidence" value="ECO:0007669"/>
    <property type="project" value="InterPro"/>
</dbReference>
<evidence type="ECO:0000256" key="2">
    <source>
        <dbReference type="ARBA" id="ARBA00010790"/>
    </source>
</evidence>
<dbReference type="Proteomes" id="UP000728032">
    <property type="component" value="Unassembled WGS sequence"/>
</dbReference>
<proteinExistence type="inferred from homology"/>
<name>A0A7R9MDG0_9ACAR</name>
<evidence type="ECO:0000313" key="6">
    <source>
        <dbReference type="EMBL" id="CAD7657761.1"/>
    </source>
</evidence>
<dbReference type="PANTHER" id="PTHR11552">
    <property type="entry name" value="GLUCOSE-METHANOL-CHOLINE GMC OXIDOREDUCTASE"/>
    <property type="match status" value="1"/>
</dbReference>
<protein>
    <recommendedName>
        <fullName evidence="5">Glucose-methanol-choline oxidoreductase N-terminal domain-containing protein</fullName>
    </recommendedName>
</protein>
<dbReference type="Gene3D" id="3.50.50.60">
    <property type="entry name" value="FAD/NAD(P)-binding domain"/>
    <property type="match status" value="1"/>
</dbReference>
<keyword evidence="4" id="KW-0274">FAD</keyword>
<dbReference type="AlphaFoldDB" id="A0A7R9MDG0"/>
<dbReference type="InterPro" id="IPR007867">
    <property type="entry name" value="GMC_OxRtase_C"/>
</dbReference>
<comment type="cofactor">
    <cofactor evidence="1">
        <name>FAD</name>
        <dbReference type="ChEBI" id="CHEBI:57692"/>
    </cofactor>
</comment>
<dbReference type="EMBL" id="OC928458">
    <property type="protein sequence ID" value="CAD7657761.1"/>
    <property type="molecule type" value="Genomic_DNA"/>
</dbReference>
<evidence type="ECO:0000256" key="4">
    <source>
        <dbReference type="ARBA" id="ARBA00022827"/>
    </source>
</evidence>
<keyword evidence="3" id="KW-0285">Flavoprotein</keyword>
<evidence type="ECO:0000256" key="3">
    <source>
        <dbReference type="ARBA" id="ARBA00022630"/>
    </source>
</evidence>
<dbReference type="InterPro" id="IPR036188">
    <property type="entry name" value="FAD/NAD-bd_sf"/>
</dbReference>
<evidence type="ECO:0000256" key="1">
    <source>
        <dbReference type="ARBA" id="ARBA00001974"/>
    </source>
</evidence>
<feature type="domain" description="Glucose-methanol-choline oxidoreductase N-terminal" evidence="5">
    <location>
        <begin position="11"/>
        <end position="25"/>
    </location>
</feature>
<organism evidence="6">
    <name type="scientific">Oppiella nova</name>
    <dbReference type="NCBI Taxonomy" id="334625"/>
    <lineage>
        <taxon>Eukaryota</taxon>
        <taxon>Metazoa</taxon>
        <taxon>Ecdysozoa</taxon>
        <taxon>Arthropoda</taxon>
        <taxon>Chelicerata</taxon>
        <taxon>Arachnida</taxon>
        <taxon>Acari</taxon>
        <taxon>Acariformes</taxon>
        <taxon>Sarcoptiformes</taxon>
        <taxon>Oribatida</taxon>
        <taxon>Brachypylina</taxon>
        <taxon>Oppioidea</taxon>
        <taxon>Oppiidae</taxon>
        <taxon>Oppiella</taxon>
    </lineage>
</organism>
<comment type="similarity">
    <text evidence="2">Belongs to the GMC oxidoreductase family.</text>
</comment>
<dbReference type="PROSITE" id="PS00624">
    <property type="entry name" value="GMC_OXRED_2"/>
    <property type="match status" value="1"/>
</dbReference>
<sequence length="315" mass="35410">MANIEVILSAGAFNSPQILMLSGIGPKDHLTQLGIPVLVDLPVGNNLQDHPTTSIHTTLNDERLANPGPLLNVQQLYEELVEKTGPLSVLTSSIFFYTTNSIQDKEWPNAYMYSIAEYVSNLNNTVAEMPAHRDVWMEYFRPYLNRHLLLTSPHLSRIRSYGTLRLASSDPFVYPIIDPQFLAHPQDYKDLIETTKFILYFLTETKLSEYLSIIPEPIPGCSYCKNVKLYECDSYIECLTRETIKTGYHPVGTCRMGSARRSDVVVDERLRVKYVTGLRVCDASIMPQIINANTNAAAIAIGEKGADLIKQDNGY</sequence>
<reference evidence="6" key="1">
    <citation type="submission" date="2020-11" db="EMBL/GenBank/DDBJ databases">
        <authorList>
            <person name="Tran Van P."/>
        </authorList>
    </citation>
    <scope>NUCLEOTIDE SEQUENCE</scope>
</reference>
<accession>A0A7R9MDG0</accession>
<dbReference type="Gene3D" id="3.30.560.10">
    <property type="entry name" value="Glucose Oxidase, domain 3"/>
    <property type="match status" value="1"/>
</dbReference>
<evidence type="ECO:0000259" key="5">
    <source>
        <dbReference type="PROSITE" id="PS00624"/>
    </source>
</evidence>
<dbReference type="GO" id="GO:0050660">
    <property type="term" value="F:flavin adenine dinucleotide binding"/>
    <property type="evidence" value="ECO:0007669"/>
    <property type="project" value="InterPro"/>
</dbReference>
<keyword evidence="7" id="KW-1185">Reference proteome</keyword>